<evidence type="ECO:0000313" key="2">
    <source>
        <dbReference type="EMBL" id="PXW75979.1"/>
    </source>
</evidence>
<reference evidence="2 3" key="1">
    <citation type="submission" date="2018-05" db="EMBL/GenBank/DDBJ databases">
        <title>Genomic Encyclopedia of Type Strains, Phase IV (KMG-IV): sequencing the most valuable type-strain genomes for metagenomic binning, comparative biology and taxonomic classification.</title>
        <authorList>
            <person name="Goeker M."/>
        </authorList>
    </citation>
    <scope>NUCLEOTIDE SEQUENCE [LARGE SCALE GENOMIC DNA]</scope>
    <source>
        <strain evidence="2 3">DSM 3183</strain>
    </source>
</reference>
<evidence type="ECO:0000313" key="3">
    <source>
        <dbReference type="Proteomes" id="UP000248014"/>
    </source>
</evidence>
<dbReference type="AlphaFoldDB" id="A0A2V3VH71"/>
<dbReference type="EMBL" id="QJJM01000006">
    <property type="protein sequence ID" value="PXW75979.1"/>
    <property type="molecule type" value="Genomic_DNA"/>
</dbReference>
<organism evidence="2 3">
    <name type="scientific">Blastomonas natatoria</name>
    <dbReference type="NCBI Taxonomy" id="34015"/>
    <lineage>
        <taxon>Bacteria</taxon>
        <taxon>Pseudomonadati</taxon>
        <taxon>Pseudomonadota</taxon>
        <taxon>Alphaproteobacteria</taxon>
        <taxon>Sphingomonadales</taxon>
        <taxon>Sphingomonadaceae</taxon>
        <taxon>Blastomonas</taxon>
    </lineage>
</organism>
<dbReference type="RefSeq" id="WP_146215328.1">
    <property type="nucleotide sequence ID" value="NZ_QJJM01000006.1"/>
</dbReference>
<feature type="region of interest" description="Disordered" evidence="1">
    <location>
        <begin position="46"/>
        <end position="65"/>
    </location>
</feature>
<evidence type="ECO:0000256" key="1">
    <source>
        <dbReference type="SAM" id="MobiDB-lite"/>
    </source>
</evidence>
<protein>
    <submittedName>
        <fullName evidence="2">Uncharacterized protein</fullName>
    </submittedName>
</protein>
<dbReference type="Proteomes" id="UP000248014">
    <property type="component" value="Unassembled WGS sequence"/>
</dbReference>
<gene>
    <name evidence="2" type="ORF">C7451_106143</name>
</gene>
<accession>A0A2V3VH71</accession>
<comment type="caution">
    <text evidence="2">The sequence shown here is derived from an EMBL/GenBank/DDBJ whole genome shotgun (WGS) entry which is preliminary data.</text>
</comment>
<proteinExistence type="predicted"/>
<keyword evidence="3" id="KW-1185">Reference proteome</keyword>
<sequence>MNISLKAPWTYRTPLATVTYPAGTHDVAQPIADAARAAGALIEEEADGQRIAAPAAPRRARSPKG</sequence>
<name>A0A2V3VH71_9SPHN</name>